<reference evidence="3" key="1">
    <citation type="submission" date="2023-06" db="EMBL/GenBank/DDBJ databases">
        <title>Genome-scale phylogeny and comparative genomics of the fungal order Sordariales.</title>
        <authorList>
            <consortium name="Lawrence Berkeley National Laboratory"/>
            <person name="Hensen N."/>
            <person name="Bonometti L."/>
            <person name="Westerberg I."/>
            <person name="Brannstrom I.O."/>
            <person name="Guillou S."/>
            <person name="Cros-Aarteil S."/>
            <person name="Calhoun S."/>
            <person name="Haridas S."/>
            <person name="Kuo A."/>
            <person name="Mondo S."/>
            <person name="Pangilinan J."/>
            <person name="Riley R."/>
            <person name="LaButti K."/>
            <person name="Andreopoulos B."/>
            <person name="Lipzen A."/>
            <person name="Chen C."/>
            <person name="Yanf M."/>
            <person name="Daum C."/>
            <person name="Ng V."/>
            <person name="Clum A."/>
            <person name="Steindorff A."/>
            <person name="Ohm R."/>
            <person name="Martin F."/>
            <person name="Silar P."/>
            <person name="Natvig D."/>
            <person name="Lalanne C."/>
            <person name="Gautier V."/>
            <person name="Ament-velasquez S.L."/>
            <person name="Kruys A."/>
            <person name="Hutchinson M.I."/>
            <person name="Powell A.J."/>
            <person name="Barry K."/>
            <person name="Miller A.N."/>
            <person name="Grigoriev I.V."/>
            <person name="Debuchy R."/>
            <person name="Gladieux P."/>
            <person name="Thoren M.H."/>
            <person name="Johannesson H."/>
        </authorList>
    </citation>
    <scope>NUCLEOTIDE SEQUENCE</scope>
    <source>
        <strain evidence="3">SMH3391-2</strain>
    </source>
</reference>
<dbReference type="Proteomes" id="UP001174934">
    <property type="component" value="Unassembled WGS sequence"/>
</dbReference>
<feature type="compositionally biased region" description="Basic residues" evidence="1">
    <location>
        <begin position="120"/>
        <end position="134"/>
    </location>
</feature>
<keyword evidence="2" id="KW-0812">Transmembrane</keyword>
<comment type="caution">
    <text evidence="3">The sequence shown here is derived from an EMBL/GenBank/DDBJ whole genome shotgun (WGS) entry which is preliminary data.</text>
</comment>
<keyword evidence="2" id="KW-1133">Transmembrane helix</keyword>
<dbReference type="EMBL" id="JAULSR010000002">
    <property type="protein sequence ID" value="KAK0628613.1"/>
    <property type="molecule type" value="Genomic_DNA"/>
</dbReference>
<feature type="region of interest" description="Disordered" evidence="1">
    <location>
        <begin position="76"/>
        <end position="205"/>
    </location>
</feature>
<sequence length="229" mass="26176">MLLTSSQVSIALSSGIICIFTTALFLSGYAIQQRTLRDLRQAIKPSPRPDTQIFLPDRFKKSTTELKDGTVVIVPDDADDKYGGGGIGGMQRQREQQNTVIEIRPTLPQETINKEGGGSRRPKPSKPKPRRTRQRQQQQQQQQQIVTNSQEKIPEAPVPAKDDAKTEEEKRASEKEQTPEKTIPKLDLVEHPEDPQKPVSRAERRRLIKEEIQRLASTQERGYYQRRLW</sequence>
<dbReference type="AlphaFoldDB" id="A0AA40C8Y6"/>
<gene>
    <name evidence="3" type="ORF">B0T17DRAFT_523226</name>
</gene>
<evidence type="ECO:0000313" key="3">
    <source>
        <dbReference type="EMBL" id="KAK0628613.1"/>
    </source>
</evidence>
<name>A0AA40C8Y6_9PEZI</name>
<proteinExistence type="predicted"/>
<evidence type="ECO:0000313" key="4">
    <source>
        <dbReference type="Proteomes" id="UP001174934"/>
    </source>
</evidence>
<accession>A0AA40C8Y6</accession>
<evidence type="ECO:0000256" key="2">
    <source>
        <dbReference type="SAM" id="Phobius"/>
    </source>
</evidence>
<feature type="compositionally biased region" description="Low complexity" evidence="1">
    <location>
        <begin position="135"/>
        <end position="144"/>
    </location>
</feature>
<organism evidence="3 4">
    <name type="scientific">Bombardia bombarda</name>
    <dbReference type="NCBI Taxonomy" id="252184"/>
    <lineage>
        <taxon>Eukaryota</taxon>
        <taxon>Fungi</taxon>
        <taxon>Dikarya</taxon>
        <taxon>Ascomycota</taxon>
        <taxon>Pezizomycotina</taxon>
        <taxon>Sordariomycetes</taxon>
        <taxon>Sordariomycetidae</taxon>
        <taxon>Sordariales</taxon>
        <taxon>Lasiosphaeriaceae</taxon>
        <taxon>Bombardia</taxon>
    </lineage>
</organism>
<feature type="compositionally biased region" description="Basic and acidic residues" evidence="1">
    <location>
        <begin position="160"/>
        <end position="202"/>
    </location>
</feature>
<keyword evidence="4" id="KW-1185">Reference proteome</keyword>
<protein>
    <submittedName>
        <fullName evidence="3">Uncharacterized protein</fullName>
    </submittedName>
</protein>
<evidence type="ECO:0000256" key="1">
    <source>
        <dbReference type="SAM" id="MobiDB-lite"/>
    </source>
</evidence>
<keyword evidence="2" id="KW-0472">Membrane</keyword>
<feature type="transmembrane region" description="Helical" evidence="2">
    <location>
        <begin position="12"/>
        <end position="31"/>
    </location>
</feature>